<keyword evidence="2" id="KW-1185">Reference proteome</keyword>
<proteinExistence type="predicted"/>
<evidence type="ECO:0000313" key="3">
    <source>
        <dbReference type="RefSeq" id="XP_025408741.1"/>
    </source>
</evidence>
<reference evidence="3" key="1">
    <citation type="submission" date="2025-08" db="UniProtKB">
        <authorList>
            <consortium name="RefSeq"/>
        </authorList>
    </citation>
    <scope>IDENTIFICATION</scope>
    <source>
        <tissue evidence="3">Whole body</tissue>
    </source>
</reference>
<organism evidence="2 3">
    <name type="scientific">Sipha flava</name>
    <name type="common">yellow sugarcane aphid</name>
    <dbReference type="NCBI Taxonomy" id="143950"/>
    <lineage>
        <taxon>Eukaryota</taxon>
        <taxon>Metazoa</taxon>
        <taxon>Ecdysozoa</taxon>
        <taxon>Arthropoda</taxon>
        <taxon>Hexapoda</taxon>
        <taxon>Insecta</taxon>
        <taxon>Pterygota</taxon>
        <taxon>Neoptera</taxon>
        <taxon>Paraneoptera</taxon>
        <taxon>Hemiptera</taxon>
        <taxon>Sternorrhyncha</taxon>
        <taxon>Aphidomorpha</taxon>
        <taxon>Aphidoidea</taxon>
        <taxon>Aphididae</taxon>
        <taxon>Sipha</taxon>
    </lineage>
</organism>
<evidence type="ECO:0000256" key="1">
    <source>
        <dbReference type="SAM" id="MobiDB-lite"/>
    </source>
</evidence>
<evidence type="ECO:0000313" key="2">
    <source>
        <dbReference type="Proteomes" id="UP000694846"/>
    </source>
</evidence>
<protein>
    <submittedName>
        <fullName evidence="3">Uncharacterized protein LOC112682380 isoform X1</fullName>
    </submittedName>
</protein>
<sequence length="159" mass="18592">MHKNSKNKNKRKGGHEREQEKNKKLLSVTGQKCEKINSYFKEVGEPVNEKQETFSIEQKINDVDPGTFNTNNAAILIVDNQKQGIYSSLNKKQPNSTISVIDDHVEASIDFEKQGFEKFKRPLPNHLDYFFNVHPIQPIDQAKFFPFDYKKVFFKKMMH</sequence>
<dbReference type="GeneID" id="112682380"/>
<dbReference type="Proteomes" id="UP000694846">
    <property type="component" value="Unplaced"/>
</dbReference>
<dbReference type="AlphaFoldDB" id="A0A8B8FDS7"/>
<feature type="region of interest" description="Disordered" evidence="1">
    <location>
        <begin position="1"/>
        <end position="27"/>
    </location>
</feature>
<name>A0A8B8FDS7_9HEMI</name>
<dbReference type="RefSeq" id="XP_025408741.1">
    <property type="nucleotide sequence ID" value="XM_025552956.1"/>
</dbReference>
<accession>A0A8B8FDS7</accession>
<gene>
    <name evidence="3" type="primary">LOC112682380</name>
</gene>
<feature type="compositionally biased region" description="Basic residues" evidence="1">
    <location>
        <begin position="1"/>
        <end position="14"/>
    </location>
</feature>